<feature type="non-terminal residue" evidence="1">
    <location>
        <position position="1"/>
    </location>
</feature>
<dbReference type="EMBL" id="CAJOBI010320222">
    <property type="protein sequence ID" value="CAF5183881.1"/>
    <property type="molecule type" value="Genomic_DNA"/>
</dbReference>
<dbReference type="AlphaFoldDB" id="A0A8S3HJU7"/>
<accession>A0A8S3HJU7</accession>
<evidence type="ECO:0000313" key="2">
    <source>
        <dbReference type="Proteomes" id="UP000676336"/>
    </source>
</evidence>
<evidence type="ECO:0000313" key="1">
    <source>
        <dbReference type="EMBL" id="CAF5183881.1"/>
    </source>
</evidence>
<dbReference type="Proteomes" id="UP000676336">
    <property type="component" value="Unassembled WGS sequence"/>
</dbReference>
<comment type="caution">
    <text evidence="1">The sequence shown here is derived from an EMBL/GenBank/DDBJ whole genome shotgun (WGS) entry which is preliminary data.</text>
</comment>
<sequence length="83" mass="9456">SSSAVDESLDAIETDRLKELALFQTFDIIETELENVYDYEGFTDCIESFPLYKGKGSSRSDEVGDENRIYTKFKVSSYDISFS</sequence>
<gene>
    <name evidence="1" type="ORF">SMN809_LOCUS69800</name>
</gene>
<organism evidence="1 2">
    <name type="scientific">Rotaria magnacalcarata</name>
    <dbReference type="NCBI Taxonomy" id="392030"/>
    <lineage>
        <taxon>Eukaryota</taxon>
        <taxon>Metazoa</taxon>
        <taxon>Spiralia</taxon>
        <taxon>Gnathifera</taxon>
        <taxon>Rotifera</taxon>
        <taxon>Eurotatoria</taxon>
        <taxon>Bdelloidea</taxon>
        <taxon>Philodinida</taxon>
        <taxon>Philodinidae</taxon>
        <taxon>Rotaria</taxon>
    </lineage>
</organism>
<reference evidence="1" key="1">
    <citation type="submission" date="2021-02" db="EMBL/GenBank/DDBJ databases">
        <authorList>
            <person name="Nowell W R."/>
        </authorList>
    </citation>
    <scope>NUCLEOTIDE SEQUENCE</scope>
</reference>
<proteinExistence type="predicted"/>
<name>A0A8S3HJU7_9BILA</name>
<protein>
    <submittedName>
        <fullName evidence="1">Uncharacterized protein</fullName>
    </submittedName>
</protein>